<dbReference type="AlphaFoldDB" id="A0AAV8ZLI4"/>
<evidence type="ECO:0000313" key="2">
    <source>
        <dbReference type="Proteomes" id="UP001162156"/>
    </source>
</evidence>
<organism evidence="1 2">
    <name type="scientific">Rhamnusium bicolor</name>
    <dbReference type="NCBI Taxonomy" id="1586634"/>
    <lineage>
        <taxon>Eukaryota</taxon>
        <taxon>Metazoa</taxon>
        <taxon>Ecdysozoa</taxon>
        <taxon>Arthropoda</taxon>
        <taxon>Hexapoda</taxon>
        <taxon>Insecta</taxon>
        <taxon>Pterygota</taxon>
        <taxon>Neoptera</taxon>
        <taxon>Endopterygota</taxon>
        <taxon>Coleoptera</taxon>
        <taxon>Polyphaga</taxon>
        <taxon>Cucujiformia</taxon>
        <taxon>Chrysomeloidea</taxon>
        <taxon>Cerambycidae</taxon>
        <taxon>Lepturinae</taxon>
        <taxon>Rhagiini</taxon>
        <taxon>Rhamnusium</taxon>
    </lineage>
</organism>
<comment type="caution">
    <text evidence="1">The sequence shown here is derived from an EMBL/GenBank/DDBJ whole genome shotgun (WGS) entry which is preliminary data.</text>
</comment>
<reference evidence="1" key="1">
    <citation type="journal article" date="2023" name="Insect Mol. Biol.">
        <title>Genome sequencing provides insights into the evolution of gene families encoding plant cell wall-degrading enzymes in longhorned beetles.</title>
        <authorList>
            <person name="Shin N.R."/>
            <person name="Okamura Y."/>
            <person name="Kirsch R."/>
            <person name="Pauchet Y."/>
        </authorList>
    </citation>
    <scope>NUCLEOTIDE SEQUENCE</scope>
    <source>
        <strain evidence="1">RBIC_L_NR</strain>
    </source>
</reference>
<accession>A0AAV8ZLI4</accession>
<evidence type="ECO:0000313" key="1">
    <source>
        <dbReference type="EMBL" id="KAJ8966224.1"/>
    </source>
</evidence>
<proteinExistence type="predicted"/>
<gene>
    <name evidence="1" type="ORF">NQ314_003676</name>
</gene>
<name>A0AAV8ZLI4_9CUCU</name>
<sequence length="97" mass="10787">MAILKALEATAQPPAEIDVDAGFFASITPSVKKFNDDQKINLSHGFLTLIQQIKKTNRIRPPSSNLSTSSYSLYGGASTYQEYQSPEYTVEPRFENL</sequence>
<dbReference type="Proteomes" id="UP001162156">
    <property type="component" value="Unassembled WGS sequence"/>
</dbReference>
<keyword evidence="2" id="KW-1185">Reference proteome</keyword>
<dbReference type="EMBL" id="JANEYF010001041">
    <property type="protein sequence ID" value="KAJ8966224.1"/>
    <property type="molecule type" value="Genomic_DNA"/>
</dbReference>
<protein>
    <submittedName>
        <fullName evidence="1">Uncharacterized protein</fullName>
    </submittedName>
</protein>